<dbReference type="VEuPathDB" id="FungiDB:GVI51_E00187"/>
<dbReference type="Gene3D" id="3.90.190.10">
    <property type="entry name" value="Protein tyrosine phosphatase superfamily"/>
    <property type="match status" value="1"/>
</dbReference>
<accession>A0A0W0DS25</accession>
<dbReference type="VEuPathDB" id="FungiDB:B1J91_E00407g"/>
<dbReference type="Proteomes" id="UP000054886">
    <property type="component" value="Unassembled WGS sequence"/>
</dbReference>
<feature type="region of interest" description="Disordered" evidence="1">
    <location>
        <begin position="90"/>
        <end position="113"/>
    </location>
</feature>
<feature type="compositionally biased region" description="Basic and acidic residues" evidence="1">
    <location>
        <begin position="90"/>
        <end position="102"/>
    </location>
</feature>
<dbReference type="Pfam" id="PF03162">
    <property type="entry name" value="Y_phosphatase2"/>
    <property type="match status" value="2"/>
</dbReference>
<proteinExistence type="predicted"/>
<dbReference type="AlphaFoldDB" id="A0A0W0DS25"/>
<dbReference type="CDD" id="cd17662">
    <property type="entry name" value="PFA-DSP_Oca4"/>
    <property type="match status" value="1"/>
</dbReference>
<evidence type="ECO:0000313" key="3">
    <source>
        <dbReference type="EMBL" id="KTB14234.1"/>
    </source>
</evidence>
<protein>
    <submittedName>
        <fullName evidence="2">Protein OCA4</fullName>
    </submittedName>
</protein>
<dbReference type="VEuPathDB" id="FungiDB:GWK60_E00187"/>
<name>A0A0W0DS25_CANGB</name>
<evidence type="ECO:0000256" key="1">
    <source>
        <dbReference type="SAM" id="MobiDB-lite"/>
    </source>
</evidence>
<dbReference type="GO" id="GO:0016791">
    <property type="term" value="F:phosphatase activity"/>
    <property type="evidence" value="ECO:0007669"/>
    <property type="project" value="TreeGrafter"/>
</dbReference>
<organism evidence="2 4">
    <name type="scientific">Candida glabrata</name>
    <name type="common">Yeast</name>
    <name type="synonym">Torulopsis glabrata</name>
    <dbReference type="NCBI Taxonomy" id="5478"/>
    <lineage>
        <taxon>Eukaryota</taxon>
        <taxon>Fungi</taxon>
        <taxon>Dikarya</taxon>
        <taxon>Ascomycota</taxon>
        <taxon>Saccharomycotina</taxon>
        <taxon>Saccharomycetes</taxon>
        <taxon>Saccharomycetales</taxon>
        <taxon>Saccharomycetaceae</taxon>
        <taxon>Nakaseomyces</taxon>
    </lineage>
</organism>
<comment type="caution">
    <text evidence="2">The sequence shown here is derived from an EMBL/GenBank/DDBJ whole genome shotgun (WGS) entry which is preliminary data.</text>
</comment>
<reference evidence="2 4" key="1">
    <citation type="submission" date="2015-10" db="EMBL/GenBank/DDBJ databases">
        <title>Draft genomes sequences of Candida glabrata isolates 1A, 1B, 2A, 2B, 3A and 3B.</title>
        <authorList>
            <person name="Haavelsrud O.E."/>
            <person name="Gaustad P."/>
        </authorList>
    </citation>
    <scope>NUCLEOTIDE SEQUENCE [LARGE SCALE GENOMIC DNA]</scope>
    <source>
        <strain evidence="2">910700640</strain>
    </source>
</reference>
<dbReference type="OrthoDB" id="6375174at2759"/>
<dbReference type="EMBL" id="LLZZ01000151">
    <property type="protein sequence ID" value="KTA98844.1"/>
    <property type="molecule type" value="Genomic_DNA"/>
</dbReference>
<dbReference type="VEuPathDB" id="FungiDB:CAGL0E00407g"/>
<sequence>MLVPPASFGIAEEGIYRCSKVETLNLSFLEGLNLKTVIFVGGTEPSKFFKEFFTRSSIEWTAIRTADFSTVGSPLKNDLSLVSPHSYQKMHSDEDTQSRESLGEDGESIHSGTSLTIGKNKVISPQKMAYHFSDSDDLMLIKSKSLQRIFEKLLDRKNYNTLLVDKTSLVIGILRKIQKWNISSIINEYRLFAGKNRGYFAETFLEMIQIKIEQTIEERSLDEQQIDTIVSEEQQLPCVEHKSNPVELVDEDLLCDEPEVPERQLHIVEEAERKNRIKDIPRVNNILISDTSTSSSDLGIFGHRYRLAFTQKEQGQYEYYKSQDGNDDIETVCLKIPKENDLPGWFKFQRDLWEQENIPQIHHFYKEQIYI</sequence>
<dbReference type="EMBL" id="LLZZ01000001">
    <property type="protein sequence ID" value="KTB14234.1"/>
    <property type="molecule type" value="Genomic_DNA"/>
</dbReference>
<gene>
    <name evidence="2" type="ORF">AO440_000893</name>
    <name evidence="3" type="ORF">AO440_004689</name>
</gene>
<dbReference type="SUPFAM" id="SSF52799">
    <property type="entry name" value="(Phosphotyrosine protein) phosphatases II"/>
    <property type="match status" value="1"/>
</dbReference>
<dbReference type="InterPro" id="IPR004861">
    <property type="entry name" value="Siw14-like"/>
</dbReference>
<dbReference type="PANTHER" id="PTHR31126:SF70">
    <property type="entry name" value="PROTEIN OCA4"/>
    <property type="match status" value="1"/>
</dbReference>
<dbReference type="PANTHER" id="PTHR31126">
    <property type="entry name" value="TYROSINE-PROTEIN PHOSPHATASE"/>
    <property type="match status" value="1"/>
</dbReference>
<evidence type="ECO:0000313" key="4">
    <source>
        <dbReference type="Proteomes" id="UP000054886"/>
    </source>
</evidence>
<evidence type="ECO:0000313" key="2">
    <source>
        <dbReference type="EMBL" id="KTA98844.1"/>
    </source>
</evidence>
<dbReference type="InterPro" id="IPR029021">
    <property type="entry name" value="Prot-tyrosine_phosphatase-like"/>
</dbReference>